<reference evidence="1 2" key="1">
    <citation type="submission" date="2021-06" db="EMBL/GenBank/DDBJ databases">
        <title>Caerostris extrusa draft genome.</title>
        <authorList>
            <person name="Kono N."/>
            <person name="Arakawa K."/>
        </authorList>
    </citation>
    <scope>NUCLEOTIDE SEQUENCE [LARGE SCALE GENOMIC DNA]</scope>
</reference>
<accession>A0AAV4YE91</accession>
<dbReference type="Proteomes" id="UP001054945">
    <property type="component" value="Unassembled WGS sequence"/>
</dbReference>
<sequence>MVSKEKKTEKANGTPSRTFYALYARVNSVIGYFLEKFSARRRERIEESPRNIFAEYIAHKFFRNKV</sequence>
<protein>
    <submittedName>
        <fullName evidence="1">Uncharacterized protein</fullName>
    </submittedName>
</protein>
<comment type="caution">
    <text evidence="1">The sequence shown here is derived from an EMBL/GenBank/DDBJ whole genome shotgun (WGS) entry which is preliminary data.</text>
</comment>
<dbReference type="EMBL" id="BPLR01019245">
    <property type="protein sequence ID" value="GIZ05239.1"/>
    <property type="molecule type" value="Genomic_DNA"/>
</dbReference>
<proteinExistence type="predicted"/>
<gene>
    <name evidence="1" type="ORF">CEXT_546731</name>
</gene>
<name>A0AAV4YE91_CAEEX</name>
<dbReference type="AlphaFoldDB" id="A0AAV4YE91"/>
<organism evidence="1 2">
    <name type="scientific">Caerostris extrusa</name>
    <name type="common">Bark spider</name>
    <name type="synonym">Caerostris bankana</name>
    <dbReference type="NCBI Taxonomy" id="172846"/>
    <lineage>
        <taxon>Eukaryota</taxon>
        <taxon>Metazoa</taxon>
        <taxon>Ecdysozoa</taxon>
        <taxon>Arthropoda</taxon>
        <taxon>Chelicerata</taxon>
        <taxon>Arachnida</taxon>
        <taxon>Araneae</taxon>
        <taxon>Araneomorphae</taxon>
        <taxon>Entelegynae</taxon>
        <taxon>Araneoidea</taxon>
        <taxon>Araneidae</taxon>
        <taxon>Caerostris</taxon>
    </lineage>
</organism>
<evidence type="ECO:0000313" key="2">
    <source>
        <dbReference type="Proteomes" id="UP001054945"/>
    </source>
</evidence>
<keyword evidence="2" id="KW-1185">Reference proteome</keyword>
<evidence type="ECO:0000313" key="1">
    <source>
        <dbReference type="EMBL" id="GIZ05239.1"/>
    </source>
</evidence>